<dbReference type="SUPFAM" id="SSF103473">
    <property type="entry name" value="MFS general substrate transporter"/>
    <property type="match status" value="1"/>
</dbReference>
<feature type="transmembrane region" description="Helical" evidence="8">
    <location>
        <begin position="291"/>
        <end position="309"/>
    </location>
</feature>
<feature type="transmembrane region" description="Helical" evidence="8">
    <location>
        <begin position="415"/>
        <end position="436"/>
    </location>
</feature>
<keyword evidence="4 8" id="KW-0812">Transmembrane</keyword>
<feature type="transmembrane region" description="Helical" evidence="8">
    <location>
        <begin position="77"/>
        <end position="93"/>
    </location>
</feature>
<organism evidence="10 12">
    <name type="scientific">Basidiobolus meristosporus CBS 931.73</name>
    <dbReference type="NCBI Taxonomy" id="1314790"/>
    <lineage>
        <taxon>Eukaryota</taxon>
        <taxon>Fungi</taxon>
        <taxon>Fungi incertae sedis</taxon>
        <taxon>Zoopagomycota</taxon>
        <taxon>Entomophthoromycotina</taxon>
        <taxon>Basidiobolomycetes</taxon>
        <taxon>Basidiobolales</taxon>
        <taxon>Basidiobolaceae</taxon>
        <taxon>Basidiobolus</taxon>
    </lineage>
</organism>
<keyword evidence="12" id="KW-1185">Reference proteome</keyword>
<keyword evidence="6 8" id="KW-0472">Membrane</keyword>
<dbReference type="PANTHER" id="PTHR48022">
    <property type="entry name" value="PLASTIDIC GLUCOSE TRANSPORTER 4"/>
    <property type="match status" value="1"/>
</dbReference>
<evidence type="ECO:0000256" key="6">
    <source>
        <dbReference type="ARBA" id="ARBA00023136"/>
    </source>
</evidence>
<dbReference type="InterPro" id="IPR036259">
    <property type="entry name" value="MFS_trans_sf"/>
</dbReference>
<keyword evidence="10" id="KW-0762">Sugar transport</keyword>
<feature type="transmembrane region" description="Helical" evidence="8">
    <location>
        <begin position="385"/>
        <end position="403"/>
    </location>
</feature>
<dbReference type="FunFam" id="1.20.1250.20:FF:000026">
    <property type="entry name" value="MFS quinate transporter QutD"/>
    <property type="match status" value="1"/>
</dbReference>
<evidence type="ECO:0000256" key="4">
    <source>
        <dbReference type="ARBA" id="ARBA00022692"/>
    </source>
</evidence>
<evidence type="ECO:0000256" key="8">
    <source>
        <dbReference type="SAM" id="Phobius"/>
    </source>
</evidence>
<dbReference type="EMBL" id="MCFE01000039">
    <property type="protein sequence ID" value="ORY04109.1"/>
    <property type="molecule type" value="Genomic_DNA"/>
</dbReference>
<gene>
    <name evidence="11" type="ORF">K493DRAFT_206231</name>
    <name evidence="10" type="ORF">K493DRAFT_206261</name>
</gene>
<feature type="transmembrane region" description="Helical" evidence="8">
    <location>
        <begin position="351"/>
        <end position="373"/>
    </location>
</feature>
<dbReference type="Proteomes" id="UP000193498">
    <property type="component" value="Unassembled WGS sequence"/>
</dbReference>
<dbReference type="InterPro" id="IPR020846">
    <property type="entry name" value="MFS_dom"/>
</dbReference>
<dbReference type="GO" id="GO:0005351">
    <property type="term" value="F:carbohydrate:proton symporter activity"/>
    <property type="evidence" value="ECO:0007669"/>
    <property type="project" value="TreeGrafter"/>
</dbReference>
<feature type="transmembrane region" description="Helical" evidence="8">
    <location>
        <begin position="249"/>
        <end position="271"/>
    </location>
</feature>
<dbReference type="AlphaFoldDB" id="A0A1Y1Z1P7"/>
<sequence length="464" mass="50587">MGVLVYVASAAAAIGGFLFGYDTGVISGVLVMDRFKDRFGYADKPALEGFITSSLTLGCLIGSLSASYMADRFGRKFSIMMAGFCFTIGAALQCSSFEIAQLLIGRIIAGLAIGVLSMVVPLYQSEIAPREIRGTLVSMQQLAITIGILVAFLVNMGTDKLTTDASWRIPLGVQGFPALTLSLLMFFLPKSPRWLMSQGHSEQAMHVLQKLSNNPDEELEDITQTIRMEKEMAAPTWIELFRSGLRRRVFIGIAIQVFQQLTGINAIMYYAPTIFKSAGYHGNNAQLTATAINGAVNVGMTIPAVLYVDRIGRRPLLLIGAACMATTMVTLGALIAVYSPHHFEVLSAGKASIAMIYLFVAAFAFTWGPIGWIYPSEIYPNRVRAKCMSVTTASNWVFNFIIGEVVPPLMKSINWGLYIIFGACGVLMFIFVIFFVPETKGKSLEQIDHMFGGGAQLDEKAEKC</sequence>
<protein>
    <submittedName>
        <fullName evidence="10">Sugar transporter</fullName>
    </submittedName>
</protein>
<feature type="transmembrane region" description="Helical" evidence="8">
    <location>
        <begin position="167"/>
        <end position="188"/>
    </location>
</feature>
<keyword evidence="5 8" id="KW-1133">Transmembrane helix</keyword>
<feature type="transmembrane region" description="Helical" evidence="8">
    <location>
        <begin position="135"/>
        <end position="155"/>
    </location>
</feature>
<dbReference type="OrthoDB" id="4142200at2759"/>
<evidence type="ECO:0000256" key="1">
    <source>
        <dbReference type="ARBA" id="ARBA00004141"/>
    </source>
</evidence>
<dbReference type="EMBL" id="MCFE01000039">
    <property type="protein sequence ID" value="ORY04106.1"/>
    <property type="molecule type" value="Genomic_DNA"/>
</dbReference>
<feature type="domain" description="Major facilitator superfamily (MFS) profile" evidence="9">
    <location>
        <begin position="8"/>
        <end position="440"/>
    </location>
</feature>
<evidence type="ECO:0000256" key="7">
    <source>
        <dbReference type="RuleBase" id="RU003346"/>
    </source>
</evidence>
<evidence type="ECO:0000313" key="11">
    <source>
        <dbReference type="EMBL" id="ORY04109.1"/>
    </source>
</evidence>
<evidence type="ECO:0000256" key="2">
    <source>
        <dbReference type="ARBA" id="ARBA00010992"/>
    </source>
</evidence>
<dbReference type="InterPro" id="IPR005828">
    <property type="entry name" value="MFS_sugar_transport-like"/>
</dbReference>
<dbReference type="GO" id="GO:0016020">
    <property type="term" value="C:membrane"/>
    <property type="evidence" value="ECO:0007669"/>
    <property type="project" value="UniProtKB-SubCell"/>
</dbReference>
<dbReference type="PROSITE" id="PS50850">
    <property type="entry name" value="MFS"/>
    <property type="match status" value="1"/>
</dbReference>
<feature type="transmembrane region" description="Helical" evidence="8">
    <location>
        <begin position="99"/>
        <end position="123"/>
    </location>
</feature>
<accession>A0A1Y1Z1P7</accession>
<dbReference type="Pfam" id="PF00083">
    <property type="entry name" value="Sugar_tr"/>
    <property type="match status" value="1"/>
</dbReference>
<proteinExistence type="inferred from homology"/>
<dbReference type="PRINTS" id="PR00171">
    <property type="entry name" value="SUGRTRNSPORT"/>
</dbReference>
<dbReference type="InParanoid" id="A0A1Y1Z1P7"/>
<dbReference type="CDD" id="cd17356">
    <property type="entry name" value="MFS_HXT"/>
    <property type="match status" value="1"/>
</dbReference>
<evidence type="ECO:0000313" key="10">
    <source>
        <dbReference type="EMBL" id="ORY04106.1"/>
    </source>
</evidence>
<feature type="transmembrane region" description="Helical" evidence="8">
    <location>
        <begin position="316"/>
        <end position="339"/>
    </location>
</feature>
<evidence type="ECO:0000259" key="9">
    <source>
        <dbReference type="PROSITE" id="PS50850"/>
    </source>
</evidence>
<dbReference type="PANTHER" id="PTHR48022:SF2">
    <property type="entry name" value="PLASTIDIC GLUCOSE TRANSPORTER 4"/>
    <property type="match status" value="1"/>
</dbReference>
<comment type="subcellular location">
    <subcellularLocation>
        <location evidence="1">Membrane</location>
        <topology evidence="1">Multi-pass membrane protein</topology>
    </subcellularLocation>
</comment>
<keyword evidence="3 7" id="KW-0813">Transport</keyword>
<comment type="similarity">
    <text evidence="2 7">Belongs to the major facilitator superfamily. Sugar transporter (TC 2.A.1.1) family.</text>
</comment>
<dbReference type="PROSITE" id="PS00216">
    <property type="entry name" value="SUGAR_TRANSPORT_1"/>
    <property type="match status" value="2"/>
</dbReference>
<dbReference type="InterPro" id="IPR050360">
    <property type="entry name" value="MFS_Sugar_Transporters"/>
</dbReference>
<dbReference type="STRING" id="1314790.A0A1Y1Z1P7"/>
<dbReference type="InterPro" id="IPR003663">
    <property type="entry name" value="Sugar/inositol_transpt"/>
</dbReference>
<name>A0A1Y1Z1P7_9FUNG</name>
<dbReference type="Gene3D" id="1.20.1250.20">
    <property type="entry name" value="MFS general substrate transporter like domains"/>
    <property type="match status" value="1"/>
</dbReference>
<evidence type="ECO:0000256" key="3">
    <source>
        <dbReference type="ARBA" id="ARBA00022448"/>
    </source>
</evidence>
<dbReference type="PROSITE" id="PS00217">
    <property type="entry name" value="SUGAR_TRANSPORT_2"/>
    <property type="match status" value="1"/>
</dbReference>
<comment type="caution">
    <text evidence="10">The sequence shown here is derived from an EMBL/GenBank/DDBJ whole genome shotgun (WGS) entry which is preliminary data.</text>
</comment>
<dbReference type="FunCoup" id="A0A1Y1Z1P7">
    <property type="interactions" value="521"/>
</dbReference>
<dbReference type="NCBIfam" id="TIGR00879">
    <property type="entry name" value="SP"/>
    <property type="match status" value="1"/>
</dbReference>
<evidence type="ECO:0000256" key="5">
    <source>
        <dbReference type="ARBA" id="ARBA00022989"/>
    </source>
</evidence>
<reference evidence="10 12" key="1">
    <citation type="submission" date="2016-07" db="EMBL/GenBank/DDBJ databases">
        <title>Pervasive Adenine N6-methylation of Active Genes in Fungi.</title>
        <authorList>
            <consortium name="DOE Joint Genome Institute"/>
            <person name="Mondo S.J."/>
            <person name="Dannebaum R.O."/>
            <person name="Kuo R.C."/>
            <person name="Labutti K."/>
            <person name="Haridas S."/>
            <person name="Kuo A."/>
            <person name="Salamov A."/>
            <person name="Ahrendt S.R."/>
            <person name="Lipzen A."/>
            <person name="Sullivan W."/>
            <person name="Andreopoulos W.B."/>
            <person name="Clum A."/>
            <person name="Lindquist E."/>
            <person name="Daum C."/>
            <person name="Ramamoorthy G.K."/>
            <person name="Gryganskyi A."/>
            <person name="Culley D."/>
            <person name="Magnuson J.K."/>
            <person name="James T.Y."/>
            <person name="O'Malley M.A."/>
            <person name="Stajich J.E."/>
            <person name="Spatafora J.W."/>
            <person name="Visel A."/>
            <person name="Grigoriev I.V."/>
        </authorList>
    </citation>
    <scope>NUCLEOTIDE SEQUENCE [LARGE SCALE GENOMIC DNA]</scope>
    <source>
        <strain evidence="10 12">CBS 931.73</strain>
    </source>
</reference>
<evidence type="ECO:0000313" key="12">
    <source>
        <dbReference type="Proteomes" id="UP000193498"/>
    </source>
</evidence>
<dbReference type="InterPro" id="IPR005829">
    <property type="entry name" value="Sugar_transporter_CS"/>
</dbReference>